<evidence type="ECO:0000313" key="3">
    <source>
        <dbReference type="Proteomes" id="UP000823123"/>
    </source>
</evidence>
<organism evidence="2 3">
    <name type="scientific">Parvimonas parva</name>
    <dbReference type="NCBI Taxonomy" id="2769485"/>
    <lineage>
        <taxon>Bacteria</taxon>
        <taxon>Bacillati</taxon>
        <taxon>Bacillota</taxon>
        <taxon>Tissierellia</taxon>
        <taxon>Tissierellales</taxon>
        <taxon>Peptoniphilaceae</taxon>
        <taxon>Parvimonas</taxon>
    </lineage>
</organism>
<dbReference type="Proteomes" id="UP000823123">
    <property type="component" value="Unassembled WGS sequence"/>
</dbReference>
<dbReference type="RefSeq" id="WP_201275980.1">
    <property type="nucleotide sequence ID" value="NZ_JACVDA010000026.1"/>
</dbReference>
<evidence type="ECO:0000256" key="1">
    <source>
        <dbReference type="SAM" id="SignalP"/>
    </source>
</evidence>
<feature type="signal peptide" evidence="1">
    <location>
        <begin position="1"/>
        <end position="24"/>
    </location>
</feature>
<gene>
    <name evidence="2" type="ORF">IBJ83_07590</name>
</gene>
<dbReference type="PROSITE" id="PS51257">
    <property type="entry name" value="PROKAR_LIPOPROTEIN"/>
    <property type="match status" value="1"/>
</dbReference>
<protein>
    <recommendedName>
        <fullName evidence="4">Lipoprotein</fullName>
    </recommendedName>
</protein>
<comment type="caution">
    <text evidence="2">The sequence shown here is derived from an EMBL/GenBank/DDBJ whole genome shotgun (WGS) entry which is preliminary data.</text>
</comment>
<reference evidence="2 3" key="1">
    <citation type="submission" date="2020-09" db="EMBL/GenBank/DDBJ databases">
        <title>Parvimonas S3374 sp. nov.</title>
        <authorList>
            <person name="Buhl M."/>
        </authorList>
    </citation>
    <scope>NUCLEOTIDE SEQUENCE [LARGE SCALE GENOMIC DNA]</scope>
    <source>
        <strain evidence="2 3">S3374</strain>
    </source>
</reference>
<keyword evidence="1" id="KW-0732">Signal</keyword>
<evidence type="ECO:0008006" key="4">
    <source>
        <dbReference type="Google" id="ProtNLM"/>
    </source>
</evidence>
<keyword evidence="3" id="KW-1185">Reference proteome</keyword>
<name>A0ABS1CAM1_9FIRM</name>
<accession>A0ABS1CAM1</accession>
<sequence length="149" mass="16552">MKKFKKIMLFVLPLLIMFSLVACKASSNSIVGQWKPEGKASGAMKELTDSESLKFLGVKGEVTLVFTKDEKMDIKVGDESLLEKMKSVAALAGEEAKKEAEQMEMKYKVDGENLTINFMGDEVKATFSIKDNKLTIKDEAGETVFTRVK</sequence>
<feature type="chain" id="PRO_5045558004" description="Lipoprotein" evidence="1">
    <location>
        <begin position="25"/>
        <end position="149"/>
    </location>
</feature>
<proteinExistence type="predicted"/>
<evidence type="ECO:0000313" key="2">
    <source>
        <dbReference type="EMBL" id="MBK1469148.1"/>
    </source>
</evidence>
<dbReference type="EMBL" id="JACVDA010000026">
    <property type="protein sequence ID" value="MBK1469148.1"/>
    <property type="molecule type" value="Genomic_DNA"/>
</dbReference>